<keyword evidence="1" id="KW-0812">Transmembrane</keyword>
<evidence type="ECO:0000313" key="2">
    <source>
        <dbReference type="EMBL" id="MDF8265656.1"/>
    </source>
</evidence>
<dbReference type="RefSeq" id="WP_277192966.1">
    <property type="nucleotide sequence ID" value="NZ_JAROAV010000038.1"/>
</dbReference>
<sequence length="143" mass="16041">MGPGLAVGVMVFVGPVLLWSAYRLARLVVAAVRARRWEPVPAAVTSVEFTPGRDRAEFPTRDRWVITYRYRAFEEFYTGRARYDGSPPPAEGDRVRAYVDPRRPERRFFVEEERPRAMAFAHGASLLISGALLGQAVLALAAF</sequence>
<proteinExistence type="predicted"/>
<gene>
    <name evidence="2" type="ORF">P4R38_15530</name>
</gene>
<keyword evidence="3" id="KW-1185">Reference proteome</keyword>
<feature type="transmembrane region" description="Helical" evidence="1">
    <location>
        <begin position="6"/>
        <end position="25"/>
    </location>
</feature>
<reference evidence="2 3" key="1">
    <citation type="submission" date="2023-03" db="EMBL/GenBank/DDBJ databases">
        <title>YIM 133296 draft genome.</title>
        <authorList>
            <person name="Xiong L."/>
        </authorList>
    </citation>
    <scope>NUCLEOTIDE SEQUENCE [LARGE SCALE GENOMIC DNA]</scope>
    <source>
        <strain evidence="2 3">YIM 133296</strain>
    </source>
</reference>
<keyword evidence="1" id="KW-0472">Membrane</keyword>
<organism evidence="2 3">
    <name type="scientific">Luteipulveratus flavus</name>
    <dbReference type="NCBI Taxonomy" id="3031728"/>
    <lineage>
        <taxon>Bacteria</taxon>
        <taxon>Bacillati</taxon>
        <taxon>Actinomycetota</taxon>
        <taxon>Actinomycetes</taxon>
        <taxon>Micrococcales</taxon>
        <taxon>Dermacoccaceae</taxon>
        <taxon>Luteipulveratus</taxon>
    </lineage>
</organism>
<comment type="caution">
    <text evidence="2">The sequence shown here is derived from an EMBL/GenBank/DDBJ whole genome shotgun (WGS) entry which is preliminary data.</text>
</comment>
<evidence type="ECO:0000313" key="3">
    <source>
        <dbReference type="Proteomes" id="UP001528912"/>
    </source>
</evidence>
<dbReference type="EMBL" id="JAROAV010000038">
    <property type="protein sequence ID" value="MDF8265656.1"/>
    <property type="molecule type" value="Genomic_DNA"/>
</dbReference>
<feature type="transmembrane region" description="Helical" evidence="1">
    <location>
        <begin position="117"/>
        <end position="142"/>
    </location>
</feature>
<dbReference type="Proteomes" id="UP001528912">
    <property type="component" value="Unassembled WGS sequence"/>
</dbReference>
<keyword evidence="1" id="KW-1133">Transmembrane helix</keyword>
<evidence type="ECO:0000256" key="1">
    <source>
        <dbReference type="SAM" id="Phobius"/>
    </source>
</evidence>
<protein>
    <submittedName>
        <fullName evidence="2">DUF3592 domain-containing protein</fullName>
    </submittedName>
</protein>
<name>A0ABT6CA84_9MICO</name>
<accession>A0ABT6CA84</accession>